<evidence type="ECO:0000313" key="4">
    <source>
        <dbReference type="EMBL" id="CAL6000834.1"/>
    </source>
</evidence>
<protein>
    <submittedName>
        <fullName evidence="3">Extracellular nuclease</fullName>
    </submittedName>
    <submittedName>
        <fullName evidence="4">Extracellular_nuclease</fullName>
    </submittedName>
</protein>
<name>A0AA86R8Z8_9EUKA</name>
<dbReference type="EMBL" id="CAXDID020000042">
    <property type="protein sequence ID" value="CAL6000834.1"/>
    <property type="molecule type" value="Genomic_DNA"/>
</dbReference>
<evidence type="ECO:0000313" key="5">
    <source>
        <dbReference type="Proteomes" id="UP001642409"/>
    </source>
</evidence>
<dbReference type="PANTHER" id="PTHR33607:SF2">
    <property type="entry name" value="ENDONUCLEASE-1"/>
    <property type="match status" value="1"/>
</dbReference>
<evidence type="ECO:0000313" key="3">
    <source>
        <dbReference type="EMBL" id="CAI9973636.1"/>
    </source>
</evidence>
<dbReference type="EMBL" id="CATOUU010001125">
    <property type="protein sequence ID" value="CAI9973636.1"/>
    <property type="molecule type" value="Genomic_DNA"/>
</dbReference>
<dbReference type="InterPro" id="IPR044925">
    <property type="entry name" value="His-Me_finger_sf"/>
</dbReference>
<sequence length="263" mass="31222">MYGYVYNTRIRYTRCIMMKAVYCVYTGLRIPCQYNSMRSSCSGDLRTHSSIITIQKLDPMVSDLHHSWKTTNSARANLSFEQLTLFINSYNGNYKQVQFEQPNDLENWSVLETDNAFMPRDEQKGDTARAVAYFYTRYPTEGGNIDQVFNYIDTMIEWDLIYSPSDLQYERGTRQQKSILRRNRPYCYMSIKSHIQNICDHNMHYIYLMITKKDVLNNQIFICININIFIRFTRTTNLNKINRFQSRRESCSALMVKNLFILT</sequence>
<keyword evidence="2" id="KW-0378">Hydrolase</keyword>
<reference evidence="3" key="1">
    <citation type="submission" date="2023-06" db="EMBL/GenBank/DDBJ databases">
        <authorList>
            <person name="Kurt Z."/>
        </authorList>
    </citation>
    <scope>NUCLEOTIDE SEQUENCE</scope>
</reference>
<keyword evidence="5" id="KW-1185">Reference proteome</keyword>
<evidence type="ECO:0000256" key="2">
    <source>
        <dbReference type="ARBA" id="ARBA00022801"/>
    </source>
</evidence>
<accession>A0AA86R8Z8</accession>
<dbReference type="Proteomes" id="UP001642409">
    <property type="component" value="Unassembled WGS sequence"/>
</dbReference>
<dbReference type="GO" id="GO:0004518">
    <property type="term" value="F:nuclease activity"/>
    <property type="evidence" value="ECO:0007669"/>
    <property type="project" value="UniProtKB-KW"/>
</dbReference>
<dbReference type="AlphaFoldDB" id="A0AA86R8Z8"/>
<gene>
    <name evidence="4" type="ORF">HINF_LOCUS16952</name>
    <name evidence="3" type="ORF">HINF_LOCUS61281</name>
</gene>
<dbReference type="Pfam" id="PF04231">
    <property type="entry name" value="Endonuclease_1"/>
    <property type="match status" value="1"/>
</dbReference>
<comment type="caution">
    <text evidence="3">The sequence shown here is derived from an EMBL/GenBank/DDBJ whole genome shotgun (WGS) entry which is preliminary data.</text>
</comment>
<reference evidence="4 5" key="2">
    <citation type="submission" date="2024-07" db="EMBL/GenBank/DDBJ databases">
        <authorList>
            <person name="Akdeniz Z."/>
        </authorList>
    </citation>
    <scope>NUCLEOTIDE SEQUENCE [LARGE SCALE GENOMIC DNA]</scope>
</reference>
<dbReference type="GO" id="GO:0016787">
    <property type="term" value="F:hydrolase activity"/>
    <property type="evidence" value="ECO:0007669"/>
    <property type="project" value="UniProtKB-KW"/>
</dbReference>
<dbReference type="PANTHER" id="PTHR33607">
    <property type="entry name" value="ENDONUCLEASE-1"/>
    <property type="match status" value="1"/>
</dbReference>
<dbReference type="SUPFAM" id="SSF54060">
    <property type="entry name" value="His-Me finger endonucleases"/>
    <property type="match status" value="1"/>
</dbReference>
<keyword evidence="1" id="KW-0540">Nuclease</keyword>
<evidence type="ECO:0000256" key="1">
    <source>
        <dbReference type="ARBA" id="ARBA00022722"/>
    </source>
</evidence>
<dbReference type="InterPro" id="IPR007346">
    <property type="entry name" value="Endonuclease-I"/>
</dbReference>
<organism evidence="3">
    <name type="scientific">Hexamita inflata</name>
    <dbReference type="NCBI Taxonomy" id="28002"/>
    <lineage>
        <taxon>Eukaryota</taxon>
        <taxon>Metamonada</taxon>
        <taxon>Diplomonadida</taxon>
        <taxon>Hexamitidae</taxon>
        <taxon>Hexamitinae</taxon>
        <taxon>Hexamita</taxon>
    </lineage>
</organism>
<proteinExistence type="predicted"/>